<name>R0KP78_NOSB1</name>
<keyword evidence="1" id="KW-1133">Transmembrane helix</keyword>
<keyword evidence="1" id="KW-0472">Membrane</keyword>
<dbReference type="AlphaFoldDB" id="R0KP78"/>
<gene>
    <name evidence="2" type="ORF">NBO_423g0005</name>
</gene>
<accession>R0KP78</accession>
<keyword evidence="1" id="KW-0812">Transmembrane</keyword>
<proteinExistence type="predicted"/>
<keyword evidence="3" id="KW-1185">Reference proteome</keyword>
<protein>
    <submittedName>
        <fullName evidence="2">Uncharacterized protein</fullName>
    </submittedName>
</protein>
<reference evidence="2 3" key="1">
    <citation type="journal article" date="2013" name="BMC Genomics">
        <title>Comparative genomics of parasitic silkworm microsporidia reveal an association between genome expansion and host adaptation.</title>
        <authorList>
            <person name="Pan G."/>
            <person name="Xu J."/>
            <person name="Li T."/>
            <person name="Xia Q."/>
            <person name="Liu S.L."/>
            <person name="Zhang G."/>
            <person name="Li S."/>
            <person name="Li C."/>
            <person name="Liu H."/>
            <person name="Yang L."/>
            <person name="Liu T."/>
            <person name="Zhang X."/>
            <person name="Wu Z."/>
            <person name="Fan W."/>
            <person name="Dang X."/>
            <person name="Xiang H."/>
            <person name="Tao M."/>
            <person name="Li Y."/>
            <person name="Hu J."/>
            <person name="Li Z."/>
            <person name="Lin L."/>
            <person name="Luo J."/>
            <person name="Geng L."/>
            <person name="Wang L."/>
            <person name="Long M."/>
            <person name="Wan Y."/>
            <person name="He N."/>
            <person name="Zhang Z."/>
            <person name="Lu C."/>
            <person name="Keeling P.J."/>
            <person name="Wang J."/>
            <person name="Xiang Z."/>
            <person name="Zhou Z."/>
        </authorList>
    </citation>
    <scope>NUCLEOTIDE SEQUENCE [LARGE SCALE GENOMIC DNA]</scope>
    <source>
        <strain evidence="3">CQ1 / CVCC 102059</strain>
    </source>
</reference>
<evidence type="ECO:0000313" key="3">
    <source>
        <dbReference type="Proteomes" id="UP000016927"/>
    </source>
</evidence>
<dbReference type="EMBL" id="KB909331">
    <property type="protein sequence ID" value="EOB12501.1"/>
    <property type="molecule type" value="Genomic_DNA"/>
</dbReference>
<feature type="transmembrane region" description="Helical" evidence="1">
    <location>
        <begin position="357"/>
        <end position="385"/>
    </location>
</feature>
<evidence type="ECO:0000256" key="1">
    <source>
        <dbReference type="SAM" id="Phobius"/>
    </source>
</evidence>
<dbReference type="VEuPathDB" id="MicrosporidiaDB:NBO_423g0005"/>
<dbReference type="HOGENOM" id="CLU_669202_0_0_1"/>
<evidence type="ECO:0000313" key="2">
    <source>
        <dbReference type="EMBL" id="EOB12501.1"/>
    </source>
</evidence>
<sequence length="411" mass="48488">MQIQEDKNTENLVTNEFKESCRNVASFCPKNSMKYKCEDMITEYRPFVGLLRKTRKLTINLYAEYVNLSHKNNGIFKMSHCYNINESKQCDIVSPYFNSFLEYIGLSLQKCNNLDNSEILKQYMDDFYFNLNSFLEKHLLFIKSHDLRKIKLTIKNQKYMRNTSVKRIKNDNCRLEKLFLSYMDKMDTMILQTVQKLNLNRKEQGRKDIKKIRIECRKIIFKKLSNFQNIYGNLEHRTIRMAKTKLFDDQKNTNHLSGIEDNYLYYEDYVDHVDDYYEYHTYDNDKESFDNLENQETNNSTTGSLKAISSIQSLNNKTDKSTSANYDLNNVTDTTPLIMNNYTESSMEDLRADSSNLLMLLLFFIISLGFITCVVGIISSFFGYFKNSDKKRKIQEIDEGSIILTDIDPDE</sequence>
<dbReference type="Proteomes" id="UP000016927">
    <property type="component" value="Unassembled WGS sequence"/>
</dbReference>
<organism evidence="2 3">
    <name type="scientific">Nosema bombycis (strain CQ1 / CVCC 102059)</name>
    <name type="common">Microsporidian parasite</name>
    <name type="synonym">Pebrine of silkworm</name>
    <dbReference type="NCBI Taxonomy" id="578461"/>
    <lineage>
        <taxon>Eukaryota</taxon>
        <taxon>Fungi</taxon>
        <taxon>Fungi incertae sedis</taxon>
        <taxon>Microsporidia</taxon>
        <taxon>Nosematidae</taxon>
        <taxon>Nosema</taxon>
    </lineage>
</organism>